<reference evidence="3 4" key="1">
    <citation type="submission" date="2024-10" db="EMBL/GenBank/DDBJ databases">
        <authorList>
            <person name="Kim D."/>
        </authorList>
    </citation>
    <scope>NUCLEOTIDE SEQUENCE [LARGE SCALE GENOMIC DNA]</scope>
    <source>
        <strain evidence="3">BH-2024</strain>
    </source>
</reference>
<feature type="region of interest" description="Disordered" evidence="1">
    <location>
        <begin position="604"/>
        <end position="627"/>
    </location>
</feature>
<keyword evidence="4" id="KW-1185">Reference proteome</keyword>
<evidence type="ECO:0000313" key="3">
    <source>
        <dbReference type="EMBL" id="KAL3108708.1"/>
    </source>
</evidence>
<dbReference type="SMART" id="SM01126">
    <property type="entry name" value="DDE_Tnp_IS1595"/>
    <property type="match status" value="1"/>
</dbReference>
<protein>
    <recommendedName>
        <fullName evidence="2">ISXO2-like transposase domain-containing protein</fullName>
    </recommendedName>
</protein>
<accession>A0ABD2L0N6</accession>
<evidence type="ECO:0000259" key="2">
    <source>
        <dbReference type="SMART" id="SM01126"/>
    </source>
</evidence>
<feature type="domain" description="ISXO2-like transposase" evidence="2">
    <location>
        <begin position="109"/>
        <end position="258"/>
    </location>
</feature>
<gene>
    <name evidence="3" type="ORF">niasHT_017623</name>
</gene>
<evidence type="ECO:0000313" key="4">
    <source>
        <dbReference type="Proteomes" id="UP001620626"/>
    </source>
</evidence>
<sequence>MGFLHSRRTCGRSDGNTSYRNEKPDCRYGTWRCTTRNCRREVGYLGGTFFEGSHLATKDVIHLSYLWARKLGTFNDIEKDVGVSQHTIADWHNFFRDVCAEYFIRNPIQIGGQGIVVEIDETCIVRRKYNRGQLRGNVNEWLFGGVERGTNGERAFMVPVHRRRAQDLLPLIQQHIAPGSIIHSDMWRAYGGIHNLPQGYQHYIVNHNEKFLNRNDPNVHTQNIEGMWSTYKRKFRPQAGNVSDTINTYFPEFLWLFLERGKCALKLQQKMNRRWICSDVWMDILPSFDHAQLGLKMALLSDRFDILVDTHFDGKTTELAICREIRIRKDIGPKPKLSVWVDGTFVGFQLPDNPLPNKIRFIKDLQIDYIDHSVLTFLRSNKQIWDRMGTNLGLSIWSNKTEDNHRIWDIFTTELWPIFATSIRHLGFDDCTHLDKLRRLISPTILTDLDQLNSIDSDHLCPDGIADDGPNATAGQALAKWLHNPSKDGQPNELRCCVEYFYQAKWINNFKETFRRATTSVAYNVRLKIVVTSKMNIVKQFELMNEVTQEKLTLTKDEDIYWLLKRCPIIVGETATNQWEKDENLDNLNGVIFRLYHDCIGPLSPPDQSDEKMFSLPGPSDQRNKKK</sequence>
<dbReference type="EMBL" id="JBICBT010000587">
    <property type="protein sequence ID" value="KAL3108708.1"/>
    <property type="molecule type" value="Genomic_DNA"/>
</dbReference>
<evidence type="ECO:0000256" key="1">
    <source>
        <dbReference type="SAM" id="MobiDB-lite"/>
    </source>
</evidence>
<dbReference type="PANTHER" id="PTHR47163:SF2">
    <property type="entry name" value="SI:DKEY-17M8.2"/>
    <property type="match status" value="1"/>
</dbReference>
<dbReference type="Pfam" id="PF12762">
    <property type="entry name" value="DDE_Tnp_IS1595"/>
    <property type="match status" value="1"/>
</dbReference>
<comment type="caution">
    <text evidence="3">The sequence shown here is derived from an EMBL/GenBank/DDBJ whole genome shotgun (WGS) entry which is preliminary data.</text>
</comment>
<name>A0ABD2L0N6_9BILA</name>
<dbReference type="Proteomes" id="UP001620626">
    <property type="component" value="Unassembled WGS sequence"/>
</dbReference>
<dbReference type="PANTHER" id="PTHR47163">
    <property type="entry name" value="DDE_TNP_IS1595 DOMAIN-CONTAINING PROTEIN"/>
    <property type="match status" value="1"/>
</dbReference>
<dbReference type="AlphaFoldDB" id="A0ABD2L0N6"/>
<proteinExistence type="predicted"/>
<dbReference type="InterPro" id="IPR053164">
    <property type="entry name" value="IS1016-like_transposase"/>
</dbReference>
<dbReference type="InterPro" id="IPR024445">
    <property type="entry name" value="Tnp_ISXO2-like"/>
</dbReference>
<organism evidence="3 4">
    <name type="scientific">Heterodera trifolii</name>
    <dbReference type="NCBI Taxonomy" id="157864"/>
    <lineage>
        <taxon>Eukaryota</taxon>
        <taxon>Metazoa</taxon>
        <taxon>Ecdysozoa</taxon>
        <taxon>Nematoda</taxon>
        <taxon>Chromadorea</taxon>
        <taxon>Rhabditida</taxon>
        <taxon>Tylenchina</taxon>
        <taxon>Tylenchomorpha</taxon>
        <taxon>Tylenchoidea</taxon>
        <taxon>Heteroderidae</taxon>
        <taxon>Heteroderinae</taxon>
        <taxon>Heterodera</taxon>
    </lineage>
</organism>
<dbReference type="NCBIfam" id="NF033547">
    <property type="entry name" value="transpos_IS1595"/>
    <property type="match status" value="1"/>
</dbReference>